<dbReference type="Proteomes" id="UP001143856">
    <property type="component" value="Unassembled WGS sequence"/>
</dbReference>
<proteinExistence type="predicted"/>
<dbReference type="EMBL" id="JAPDGR010000353">
    <property type="protein sequence ID" value="KAJ2991129.1"/>
    <property type="molecule type" value="Genomic_DNA"/>
</dbReference>
<protein>
    <submittedName>
        <fullName evidence="1">Uncharacterized protein</fullName>
    </submittedName>
</protein>
<keyword evidence="2" id="KW-1185">Reference proteome</keyword>
<accession>A0ACC1PEL0</accession>
<evidence type="ECO:0000313" key="1">
    <source>
        <dbReference type="EMBL" id="KAJ2991129.1"/>
    </source>
</evidence>
<sequence>MSLKPIKLYWRNQVPNPSKVLIILELSLPYETVWVELDGLKQKPYTDVNPNGRVPAIEDPNHAITLWESGAIVQYLVDTYDKDNKISYSSFPEKYLTQQWSFFQASGQGPYFGQAAWFNIFHEGMYGESPESAKVRYGNEVKRVASVLDAFTHAHTHTHTHPRYQSPPTNHADQKHRALLNIPNMFGGFAPPQLSEEEIRQLEGEANWTVKQFLATAVVLYISPFVVEAVSSVF</sequence>
<gene>
    <name evidence="1" type="ORF">NUW58_g2635</name>
</gene>
<evidence type="ECO:0000313" key="2">
    <source>
        <dbReference type="Proteomes" id="UP001143856"/>
    </source>
</evidence>
<comment type="caution">
    <text evidence="1">The sequence shown here is derived from an EMBL/GenBank/DDBJ whole genome shotgun (WGS) entry which is preliminary data.</text>
</comment>
<organism evidence="1 2">
    <name type="scientific">Xylaria curta</name>
    <dbReference type="NCBI Taxonomy" id="42375"/>
    <lineage>
        <taxon>Eukaryota</taxon>
        <taxon>Fungi</taxon>
        <taxon>Dikarya</taxon>
        <taxon>Ascomycota</taxon>
        <taxon>Pezizomycotina</taxon>
        <taxon>Sordariomycetes</taxon>
        <taxon>Xylariomycetidae</taxon>
        <taxon>Xylariales</taxon>
        <taxon>Xylariaceae</taxon>
        <taxon>Xylaria</taxon>
    </lineage>
</organism>
<name>A0ACC1PEL0_9PEZI</name>
<reference evidence="1" key="1">
    <citation type="submission" date="2022-10" db="EMBL/GenBank/DDBJ databases">
        <title>Genome Sequence of Xylaria curta.</title>
        <authorList>
            <person name="Buettner E."/>
        </authorList>
    </citation>
    <scope>NUCLEOTIDE SEQUENCE</scope>
    <source>
        <strain evidence="1">Babe10</strain>
    </source>
</reference>